<name>A0A397HR65_ASPTH</name>
<dbReference type="OrthoDB" id="5125733at2759"/>
<evidence type="ECO:0000259" key="1">
    <source>
        <dbReference type="Pfam" id="PF06985"/>
    </source>
</evidence>
<dbReference type="PANTHER" id="PTHR33112:SF16">
    <property type="entry name" value="HETEROKARYON INCOMPATIBILITY DOMAIN-CONTAINING PROTEIN"/>
    <property type="match status" value="1"/>
</dbReference>
<keyword evidence="3" id="KW-1185">Reference proteome</keyword>
<gene>
    <name evidence="2" type="ORF">CDV56_109237</name>
</gene>
<accession>A0A397HR65</accession>
<dbReference type="AlphaFoldDB" id="A0A397HR65"/>
<dbReference type="InterPro" id="IPR010730">
    <property type="entry name" value="HET"/>
</dbReference>
<sequence>MPLCKTCNSLDLEQEDCMDSGINLGPFNDLLTKAENGCDACRFFCNVLQTSSRWTTRLDKLTERVIFLDSSRLDARKPTKLDDCTYCADDLCLDQCVSEDYEGPMDEEVDRVRRIPVDPRDEQCFSLIQAWTAECVTHSTCSKPLPVKLPEKTIEIPADPAVAPRLCSSDGRSGSYVILSYCSGDFESFIQRESGHTDFSAPLDVHSLPKTLADAIEIARQLGYQYLWTRTLCTSREEWGSDPARIAAIYGQAALMLSAEVAEDAGSGIFHDRRVFYSPAIGRNKDKYLRQRLLRWTSDIEESPLARRGWEIVERMLAPRILHVTSRQLIWECASGFQFEASGIVDKRTGSGQIRQRYVKGVVQPYLVKPFQGQVKEAGDVDDEVDISERVARLEAWHRCVDAFSKGSVSVPSDKLLAMAPLASVINDGTLGKYIAGIWSSDIAFGLDWSRPYALLRPAPEYRAPSWSWASVDGTVSSLALAWPQDLMQEHAKDPSWLKKYQPRLVSHHITLADPQRPYGHVLDSSHILVEGSCIGLTSLTRKLPDEGAFGLMSADTQKADLDKFGSEIEHYICMIIQGDAWRVEEGWNPHRGFCHLLILKPVDEAEVLRRVGFLRISVRSSTDPHTAFDALPWERRKLKLV</sequence>
<proteinExistence type="predicted"/>
<dbReference type="RefSeq" id="XP_026617517.1">
    <property type="nucleotide sequence ID" value="XM_026762856.1"/>
</dbReference>
<evidence type="ECO:0000313" key="2">
    <source>
        <dbReference type="EMBL" id="RHZ64468.1"/>
    </source>
</evidence>
<dbReference type="PANTHER" id="PTHR33112">
    <property type="entry name" value="DOMAIN PROTEIN, PUTATIVE-RELATED"/>
    <property type="match status" value="1"/>
</dbReference>
<dbReference type="Proteomes" id="UP000215305">
    <property type="component" value="Unassembled WGS sequence"/>
</dbReference>
<dbReference type="EMBL" id="NKHU02000023">
    <property type="protein sequence ID" value="RHZ64468.1"/>
    <property type="molecule type" value="Genomic_DNA"/>
</dbReference>
<dbReference type="GeneID" id="38131211"/>
<protein>
    <recommendedName>
        <fullName evidence="1">Heterokaryon incompatibility domain-containing protein</fullName>
    </recommendedName>
</protein>
<reference evidence="2" key="1">
    <citation type="submission" date="2018-08" db="EMBL/GenBank/DDBJ databases">
        <title>Draft genome sequence of azole-resistant Aspergillus thermomutatus (Neosartorya pseudofischeri) strain HMR AF 39, isolated from a human nasal aspirate.</title>
        <authorList>
            <person name="Parent-Michaud M."/>
            <person name="Dufresne P.J."/>
            <person name="Fournier E."/>
            <person name="Martineau C."/>
            <person name="Moreira S."/>
            <person name="Perkins V."/>
            <person name="De Repentigny L."/>
            <person name="Dufresne S.F."/>
        </authorList>
    </citation>
    <scope>NUCLEOTIDE SEQUENCE [LARGE SCALE GENOMIC DNA]</scope>
    <source>
        <strain evidence="2">HMR AF 39</strain>
    </source>
</reference>
<dbReference type="VEuPathDB" id="FungiDB:CDV56_109237"/>
<dbReference type="Pfam" id="PF06985">
    <property type="entry name" value="HET"/>
    <property type="match status" value="1"/>
</dbReference>
<organism evidence="2 3">
    <name type="scientific">Aspergillus thermomutatus</name>
    <name type="common">Neosartorya pseudofischeri</name>
    <dbReference type="NCBI Taxonomy" id="41047"/>
    <lineage>
        <taxon>Eukaryota</taxon>
        <taxon>Fungi</taxon>
        <taxon>Dikarya</taxon>
        <taxon>Ascomycota</taxon>
        <taxon>Pezizomycotina</taxon>
        <taxon>Eurotiomycetes</taxon>
        <taxon>Eurotiomycetidae</taxon>
        <taxon>Eurotiales</taxon>
        <taxon>Aspergillaceae</taxon>
        <taxon>Aspergillus</taxon>
        <taxon>Aspergillus subgen. Fumigati</taxon>
    </lineage>
</organism>
<comment type="caution">
    <text evidence="2">The sequence shown here is derived from an EMBL/GenBank/DDBJ whole genome shotgun (WGS) entry which is preliminary data.</text>
</comment>
<feature type="domain" description="Heterokaryon incompatibility" evidence="1">
    <location>
        <begin position="176"/>
        <end position="314"/>
    </location>
</feature>
<evidence type="ECO:0000313" key="3">
    <source>
        <dbReference type="Proteomes" id="UP000215305"/>
    </source>
</evidence>